<dbReference type="PROSITE" id="PS50268">
    <property type="entry name" value="CADHERIN_2"/>
    <property type="match status" value="3"/>
</dbReference>
<evidence type="ECO:0000256" key="8">
    <source>
        <dbReference type="SAM" id="MobiDB-lite"/>
    </source>
</evidence>
<keyword evidence="11" id="KW-1185">Reference proteome</keyword>
<dbReference type="GO" id="GO:0005509">
    <property type="term" value="F:calcium ion binding"/>
    <property type="evidence" value="ECO:0007669"/>
    <property type="project" value="InterPro"/>
</dbReference>
<evidence type="ECO:0000256" key="2">
    <source>
        <dbReference type="ARBA" id="ARBA00022692"/>
    </source>
</evidence>
<reference evidence="10 11" key="1">
    <citation type="journal article" date="2008" name="Int. J. Syst. Evol. Microbiol.">
        <title>Amphritea japonica sp. nov. and Amphritea balenae sp. nov., isolated from the sediment adjacent to sperm whale carcasses off Kagoshima, Japan.</title>
        <authorList>
            <person name="Miyazaki M."/>
            <person name="Nogi Y."/>
            <person name="Fujiwara Y."/>
            <person name="Kawato M."/>
            <person name="Nagahama T."/>
            <person name="Kubokawa K."/>
            <person name="Horikoshi K."/>
        </authorList>
    </citation>
    <scope>NUCLEOTIDE SEQUENCE [LARGE SCALE GENOMIC DNA]</scope>
    <source>
        <strain evidence="10 11">ATCC BAA-1530</strain>
    </source>
</reference>
<dbReference type="Gene3D" id="2.60.40.60">
    <property type="entry name" value="Cadherins"/>
    <property type="match status" value="1"/>
</dbReference>
<dbReference type="Pfam" id="PF17963">
    <property type="entry name" value="Big_9"/>
    <property type="match status" value="3"/>
</dbReference>
<evidence type="ECO:0000256" key="5">
    <source>
        <dbReference type="ARBA" id="ARBA00022889"/>
    </source>
</evidence>
<keyword evidence="6" id="KW-1133">Transmembrane helix</keyword>
<dbReference type="NCBIfam" id="TIGR01965">
    <property type="entry name" value="VCBS_repeat"/>
    <property type="match status" value="6"/>
</dbReference>
<dbReference type="InterPro" id="IPR006946">
    <property type="entry name" value="DGR2-like_dom"/>
</dbReference>
<dbReference type="Gene3D" id="2.150.10.10">
    <property type="entry name" value="Serralysin-like metalloprotease, C-terminal"/>
    <property type="match status" value="2"/>
</dbReference>
<dbReference type="KEGG" id="ajp:AMJAP_0531"/>
<dbReference type="PANTHER" id="PTHR24025">
    <property type="entry name" value="DESMOGLEIN FAMILY MEMBER"/>
    <property type="match status" value="1"/>
</dbReference>
<evidence type="ECO:0000256" key="6">
    <source>
        <dbReference type="ARBA" id="ARBA00022989"/>
    </source>
</evidence>
<organism evidence="10 11">
    <name type="scientific">Amphritea japonica ATCC BAA-1530</name>
    <dbReference type="NCBI Taxonomy" id="1278309"/>
    <lineage>
        <taxon>Bacteria</taxon>
        <taxon>Pseudomonadati</taxon>
        <taxon>Pseudomonadota</taxon>
        <taxon>Gammaproteobacteria</taxon>
        <taxon>Oceanospirillales</taxon>
        <taxon>Oceanospirillaceae</taxon>
        <taxon>Amphritea</taxon>
    </lineage>
</organism>
<dbReference type="InterPro" id="IPR040853">
    <property type="entry name" value="RapA2_cadherin-like"/>
</dbReference>
<dbReference type="SMART" id="SM00112">
    <property type="entry name" value="CA"/>
    <property type="match status" value="4"/>
</dbReference>
<evidence type="ECO:0000256" key="3">
    <source>
        <dbReference type="ARBA" id="ARBA00022737"/>
    </source>
</evidence>
<feature type="domain" description="Cadherin" evidence="9">
    <location>
        <begin position="186"/>
        <end position="284"/>
    </location>
</feature>
<evidence type="ECO:0000256" key="1">
    <source>
        <dbReference type="ARBA" id="ARBA00004370"/>
    </source>
</evidence>
<dbReference type="PANTHER" id="PTHR24025:SF23">
    <property type="entry name" value="NEURAL-CADHERIN"/>
    <property type="match status" value="1"/>
</dbReference>
<dbReference type="InterPro" id="IPR001343">
    <property type="entry name" value="Hemolysn_Ca-bd"/>
</dbReference>
<dbReference type="SUPFAM" id="SSF49313">
    <property type="entry name" value="Cadherin-like"/>
    <property type="match status" value="1"/>
</dbReference>
<keyword evidence="7" id="KW-0472">Membrane</keyword>
<accession>A0A7R6PIM3</accession>
<dbReference type="PRINTS" id="PR00313">
    <property type="entry name" value="CABNDNGRPT"/>
</dbReference>
<dbReference type="Gene3D" id="2.60.40.10">
    <property type="entry name" value="Immunoglobulins"/>
    <property type="match status" value="4"/>
</dbReference>
<dbReference type="InterPro" id="IPR002126">
    <property type="entry name" value="Cadherin-like_dom"/>
</dbReference>
<evidence type="ECO:0000256" key="4">
    <source>
        <dbReference type="ARBA" id="ARBA00022837"/>
    </source>
</evidence>
<feature type="region of interest" description="Disordered" evidence="8">
    <location>
        <begin position="1069"/>
        <end position="1205"/>
    </location>
</feature>
<feature type="region of interest" description="Disordered" evidence="8">
    <location>
        <begin position="1"/>
        <end position="23"/>
    </location>
</feature>
<dbReference type="GO" id="GO:0007156">
    <property type="term" value="P:homophilic cell adhesion via plasma membrane adhesion molecules"/>
    <property type="evidence" value="ECO:0007669"/>
    <property type="project" value="InterPro"/>
</dbReference>
<dbReference type="CDD" id="cd11304">
    <property type="entry name" value="Cadherin_repeat"/>
    <property type="match status" value="1"/>
</dbReference>
<comment type="subcellular location">
    <subcellularLocation>
        <location evidence="1">Membrane</location>
    </subcellularLocation>
</comment>
<keyword evidence="4" id="KW-0106">Calcium</keyword>
<dbReference type="GO" id="GO:0005911">
    <property type="term" value="C:cell-cell junction"/>
    <property type="evidence" value="ECO:0007669"/>
    <property type="project" value="TreeGrafter"/>
</dbReference>
<gene>
    <name evidence="10" type="ORF">AMJAP_0531</name>
</gene>
<dbReference type="Pfam" id="PF00353">
    <property type="entry name" value="HemolysinCabind"/>
    <property type="match status" value="3"/>
</dbReference>
<evidence type="ECO:0000259" key="9">
    <source>
        <dbReference type="PROSITE" id="PS50268"/>
    </source>
</evidence>
<dbReference type="InterPro" id="IPR013783">
    <property type="entry name" value="Ig-like_fold"/>
</dbReference>
<proteinExistence type="predicted"/>
<dbReference type="InterPro" id="IPR015919">
    <property type="entry name" value="Cadherin-like_sf"/>
</dbReference>
<sequence>MADEENTSPESAREAASADLFNQETTTHINPSRSEAEEVFGHNTLSSEELFKQNIQGRIDHDLKDTVLPELQSDGFNFELNNDLLLSLTGQGSLPAGTEIATLSIPVEGADFSFSLDDKQFTVEGDALLLNETLTPQQGVIYSLNVNAISNTSEFAIDVPLNISFDELASLINEINEGIINVAPDGISLSETSIDETLQPGDVVATLTASDFDNVDGFQFELTGEGADLFEIVGNELVVKVGASFDYEAQSSLPVEITVTDAGGKSFTETVSIDVNDINEAPVLSSASFRVEEGGSLFNGELEAVDQDLSEQLSFVIADGFSLPPGFELTVDGDYSFDPEDEAYEHLGVGDTQILTIPVKVVDSGGLESVADIRINIAGTNDAPIADTDVILVTDEGDSSIGGQLVAFDVDGDSVSFSADSLPAGFTLESDGSYSFDPGNTAYEGMAVGDSQVLSIPVTVTDENGATDSQQVQITISGTNDEPVAGLNVTAYVAEGDTAISGQLTASDVDGDSVSFSVDSLPAGFTLESDGSYSFDPADAAYDGMGVGDSQTLTIPVTVTDENGATDSQQIQVTVTGTNDAPVAGADVTANVAEGDSAISGQLTASDVDGDSVSFSADSLPAGFTLESDGSYSFDPADAAYDGMGVGDSQTLTIPVTVTDENGATDSQQIQVTVTGTNDAPVAGADVTATVAEGDSAISGQLTASDIDGDSVSFSADSLPAGFTLESDGSYSFDPADAAYDGMGVGDSQTLTIPVTVTDENGATDSQQIQVTVTGTNDAPVAGADVTATVSVPDAQPETSTVFLTTFNSVDASSSFVQSADGWSTNSDAIEVWNSKDGHTGDGQYIELNDDAVDHYSDAVSINRDVDTTDGATYTLTFDCSARAGFDEDVNEFQVLVNGEVLETVRPDGSGDSDNDWESQTVTFTGTGESMNIQFVSTGDAVNYGRGARLDNIELTETVMTALDNKVTGQLSATDVDDGSLLSFGLAEGVALPAGFALESDGSYSFDPADAAYQSMGEGESQTLTIPVTVTDEHGATDTQQVQIVVNGTNSAPVAEVDVTGIDYDLYGQENTDTSGMNEVSGSGGKDKLEGGNEADFIYGGGNKDDLKGGEGDDVLDGGADKDKLDGGAGDDTLYGGADKDDLKGGDGNDYLDGGSGKDKLDGGDGNDYLVGGEGDDKLKGGDGDDLMTGGSGNDKAEGGDGSDTYIYNPFEGNDHFSGGTGGGWADTVALSADGSSDPDNPWTITVDGQELEYDMAAQALELNPDTSGVVTMADGSELTFEGIEKIEW</sequence>
<dbReference type="InterPro" id="IPR010221">
    <property type="entry name" value="VCBS_dom"/>
</dbReference>
<evidence type="ECO:0000256" key="7">
    <source>
        <dbReference type="ARBA" id="ARBA00023136"/>
    </source>
</evidence>
<keyword evidence="2" id="KW-0812">Transmembrane</keyword>
<dbReference type="PROSITE" id="PS00330">
    <property type="entry name" value="HEMOLYSIN_CALCIUM"/>
    <property type="match status" value="1"/>
</dbReference>
<dbReference type="Pfam" id="PF17803">
    <property type="entry name" value="Cadherin_4"/>
    <property type="match status" value="1"/>
</dbReference>
<keyword evidence="3" id="KW-0677">Repeat</keyword>
<dbReference type="InterPro" id="IPR018511">
    <property type="entry name" value="Hemolysin-typ_Ca-bd_CS"/>
</dbReference>
<dbReference type="InterPro" id="IPR050971">
    <property type="entry name" value="Cadherin-domain_protein"/>
</dbReference>
<dbReference type="Proteomes" id="UP000595663">
    <property type="component" value="Chromosome"/>
</dbReference>
<name>A0A7R6PIM3_9GAMM</name>
<dbReference type="SUPFAM" id="SSF51120">
    <property type="entry name" value="beta-Roll"/>
    <property type="match status" value="2"/>
</dbReference>
<feature type="domain" description="Cadherin" evidence="9">
    <location>
        <begin position="295"/>
        <end position="386"/>
    </location>
</feature>
<dbReference type="EMBL" id="AP014545">
    <property type="protein sequence ID" value="BBB25130.1"/>
    <property type="molecule type" value="Genomic_DNA"/>
</dbReference>
<evidence type="ECO:0000313" key="11">
    <source>
        <dbReference type="Proteomes" id="UP000595663"/>
    </source>
</evidence>
<dbReference type="InterPro" id="IPR011049">
    <property type="entry name" value="Serralysin-like_metalloprot_C"/>
</dbReference>
<dbReference type="RefSeq" id="WP_201356402.1">
    <property type="nucleotide sequence ID" value="NZ_AP014545.1"/>
</dbReference>
<feature type="compositionally biased region" description="Basic and acidic residues" evidence="8">
    <location>
        <begin position="1138"/>
        <end position="1147"/>
    </location>
</feature>
<evidence type="ECO:0000313" key="10">
    <source>
        <dbReference type="EMBL" id="BBB25130.1"/>
    </source>
</evidence>
<dbReference type="GO" id="GO:0016020">
    <property type="term" value="C:membrane"/>
    <property type="evidence" value="ECO:0007669"/>
    <property type="project" value="UniProtKB-SubCell"/>
</dbReference>
<protein>
    <recommendedName>
        <fullName evidence="9">Cadherin domain-containing protein</fullName>
    </recommendedName>
</protein>
<feature type="domain" description="Cadherin" evidence="9">
    <location>
        <begin position="498"/>
        <end position="584"/>
    </location>
</feature>
<dbReference type="Pfam" id="PF04862">
    <property type="entry name" value="DUF642"/>
    <property type="match status" value="1"/>
</dbReference>
<keyword evidence="5" id="KW-0130">Cell adhesion</keyword>
<feature type="compositionally biased region" description="Polar residues" evidence="8">
    <location>
        <begin position="1069"/>
        <end position="1081"/>
    </location>
</feature>